<name>A0A368KWN8_9BACT</name>
<proteinExistence type="predicted"/>
<dbReference type="OrthoDB" id="254108at2"/>
<dbReference type="InterPro" id="IPR027396">
    <property type="entry name" value="DsrEFH-like"/>
</dbReference>
<dbReference type="Proteomes" id="UP000253562">
    <property type="component" value="Unassembled WGS sequence"/>
</dbReference>
<protein>
    <recommendedName>
        <fullName evidence="4">DsrE/DsrF-like family protein</fullName>
    </recommendedName>
</protein>
<dbReference type="EMBL" id="QPEX01000010">
    <property type="protein sequence ID" value="RCS54035.1"/>
    <property type="molecule type" value="Genomic_DNA"/>
</dbReference>
<feature type="compositionally biased region" description="Gly residues" evidence="1">
    <location>
        <begin position="25"/>
        <end position="39"/>
    </location>
</feature>
<reference evidence="2 3" key="1">
    <citation type="submission" date="2018-07" db="EMBL/GenBank/DDBJ databases">
        <title>Comparative genomes isolates from brazilian mangrove.</title>
        <authorList>
            <person name="De Araujo J.E."/>
            <person name="Taketani R.G."/>
            <person name="Silva M.C.P."/>
            <person name="Lourenco M.V."/>
            <person name="Oliveira V.M."/>
            <person name="Andreote F.D."/>
        </authorList>
    </citation>
    <scope>NUCLEOTIDE SEQUENCE [LARGE SCALE GENOMIC DNA]</scope>
    <source>
        <strain evidence="2 3">HEX PRIS-MGV</strain>
    </source>
</reference>
<comment type="caution">
    <text evidence="2">The sequence shown here is derived from an EMBL/GenBank/DDBJ whole genome shotgun (WGS) entry which is preliminary data.</text>
</comment>
<evidence type="ECO:0000313" key="2">
    <source>
        <dbReference type="EMBL" id="RCS54035.1"/>
    </source>
</evidence>
<gene>
    <name evidence="2" type="ORF">DTL42_02450</name>
</gene>
<organism evidence="2 3">
    <name type="scientific">Bremerella cremea</name>
    <dbReference type="NCBI Taxonomy" id="1031537"/>
    <lineage>
        <taxon>Bacteria</taxon>
        <taxon>Pseudomonadati</taxon>
        <taxon>Planctomycetota</taxon>
        <taxon>Planctomycetia</taxon>
        <taxon>Pirellulales</taxon>
        <taxon>Pirellulaceae</taxon>
        <taxon>Bremerella</taxon>
    </lineage>
</organism>
<dbReference type="InterPro" id="IPR003787">
    <property type="entry name" value="Sulphur_relay_DsrE/F-like"/>
</dbReference>
<dbReference type="AlphaFoldDB" id="A0A368KWN8"/>
<evidence type="ECO:0000256" key="1">
    <source>
        <dbReference type="SAM" id="MobiDB-lite"/>
    </source>
</evidence>
<dbReference type="PANTHER" id="PTHR37691:SF1">
    <property type="entry name" value="BLR3518 PROTEIN"/>
    <property type="match status" value="1"/>
</dbReference>
<dbReference type="Gene3D" id="3.40.1260.10">
    <property type="entry name" value="DsrEFH-like"/>
    <property type="match status" value="1"/>
</dbReference>
<evidence type="ECO:0000313" key="3">
    <source>
        <dbReference type="Proteomes" id="UP000253562"/>
    </source>
</evidence>
<dbReference type="Pfam" id="PF02635">
    <property type="entry name" value="DsrE"/>
    <property type="match status" value="1"/>
</dbReference>
<dbReference type="PANTHER" id="PTHR37691">
    <property type="entry name" value="BLR3518 PROTEIN"/>
    <property type="match status" value="1"/>
</dbReference>
<sequence length="338" mass="36922">MFRLLIAAIVIGSVGWSSSVEAQGFRGGRGGGPGRGQGPGPDSRQAADMEVFHYLLENHTKIERTVKDLPNGVETLTESDDPEVAAKIQEHVHWMEVRIEKTNPIRRRDPLFNELFRHTDKIKMNVVKTDKGVQVTETSDDPYVAKLLQAHAMVVSKFVEHGFQEAMKNHPVPGKDVAVKTEVIYPAIQGHGGVYQLPEAPQQPRPNTKILIDITAASEPDKLNPAIEKVARYVNIYAGAGKEKVDAEIALVFHGGATLAVLNEAAYQSEFKTDSNPNLELLRDLHHAGVAMFVCGQTLRAKGKSPEDVVVFVDTAVSAFTTSVNLQADGFAYVPLAK</sequence>
<accession>A0A368KWN8</accession>
<evidence type="ECO:0008006" key="4">
    <source>
        <dbReference type="Google" id="ProtNLM"/>
    </source>
</evidence>
<feature type="region of interest" description="Disordered" evidence="1">
    <location>
        <begin position="25"/>
        <end position="44"/>
    </location>
</feature>
<dbReference type="RefSeq" id="WP_114367101.1">
    <property type="nucleotide sequence ID" value="NZ_QPEX01000010.1"/>
</dbReference>
<dbReference type="SUPFAM" id="SSF75169">
    <property type="entry name" value="DsrEFH-like"/>
    <property type="match status" value="1"/>
</dbReference>